<evidence type="ECO:0000256" key="2">
    <source>
        <dbReference type="HAMAP-Rule" id="MF_00048"/>
    </source>
</evidence>
<comment type="caution">
    <text evidence="3">The sequence shown here is derived from an EMBL/GenBank/DDBJ whole genome shotgun (WGS) entry which is preliminary data.</text>
</comment>
<dbReference type="Proteomes" id="UP000323632">
    <property type="component" value="Unassembled WGS sequence"/>
</dbReference>
<evidence type="ECO:0000256" key="1">
    <source>
        <dbReference type="ARBA" id="ARBA00006738"/>
    </source>
</evidence>
<dbReference type="PANTHER" id="PTHR34039:SF1">
    <property type="entry name" value="UPF0102 PROTEIN YRAN"/>
    <property type="match status" value="1"/>
</dbReference>
<sequence>MRNHIELGKSGESIACKYLQEKGHVILELNFRFGHKEIDIISLDKDILVFTEIKSRRNYTFGFPEEAVTPRKQGFLKVAAEEYCLDKPQYIKIRFDVISLIIQSGIVKEIMHFEDAFY</sequence>
<dbReference type="InterPro" id="IPR011856">
    <property type="entry name" value="tRNA_endonuc-like_dom_sf"/>
</dbReference>
<protein>
    <recommendedName>
        <fullName evidence="2">UPF0102 protein F0919_03025</fullName>
    </recommendedName>
</protein>
<comment type="similarity">
    <text evidence="1 2">Belongs to the UPF0102 family.</text>
</comment>
<dbReference type="EMBL" id="VWSH01000001">
    <property type="protein sequence ID" value="KAA5536659.1"/>
    <property type="molecule type" value="Genomic_DNA"/>
</dbReference>
<dbReference type="GO" id="GO:0003676">
    <property type="term" value="F:nucleic acid binding"/>
    <property type="evidence" value="ECO:0007669"/>
    <property type="project" value="InterPro"/>
</dbReference>
<accession>A0A5M6CU09</accession>
<dbReference type="InterPro" id="IPR011335">
    <property type="entry name" value="Restrct_endonuc-II-like"/>
</dbReference>
<keyword evidence="4" id="KW-1185">Reference proteome</keyword>
<dbReference type="SUPFAM" id="SSF52980">
    <property type="entry name" value="Restriction endonuclease-like"/>
    <property type="match status" value="1"/>
</dbReference>
<name>A0A5M6CU09_9BACT</name>
<dbReference type="HAMAP" id="MF_00048">
    <property type="entry name" value="UPF0102"/>
    <property type="match status" value="1"/>
</dbReference>
<dbReference type="Gene3D" id="3.40.1350.10">
    <property type="match status" value="1"/>
</dbReference>
<gene>
    <name evidence="3" type="ORF">F0919_03025</name>
</gene>
<dbReference type="Pfam" id="PF02021">
    <property type="entry name" value="UPF0102"/>
    <property type="match status" value="1"/>
</dbReference>
<dbReference type="RefSeq" id="WP_150031235.1">
    <property type="nucleotide sequence ID" value="NZ_VWSH01000001.1"/>
</dbReference>
<dbReference type="InterPro" id="IPR003509">
    <property type="entry name" value="UPF0102_YraN-like"/>
</dbReference>
<reference evidence="3 4" key="1">
    <citation type="submission" date="2019-09" db="EMBL/GenBank/DDBJ databases">
        <title>Genome sequence and assembly of Taibaiella sp.</title>
        <authorList>
            <person name="Chhetri G."/>
        </authorList>
    </citation>
    <scope>NUCLEOTIDE SEQUENCE [LARGE SCALE GENOMIC DNA]</scope>
    <source>
        <strain evidence="3 4">KVB11</strain>
    </source>
</reference>
<proteinExistence type="inferred from homology"/>
<evidence type="ECO:0000313" key="3">
    <source>
        <dbReference type="EMBL" id="KAA5536659.1"/>
    </source>
</evidence>
<dbReference type="AlphaFoldDB" id="A0A5M6CU09"/>
<dbReference type="CDD" id="cd20736">
    <property type="entry name" value="PoNe_Nuclease"/>
    <property type="match status" value="1"/>
</dbReference>
<organism evidence="3 4">
    <name type="scientific">Taibaiella lutea</name>
    <dbReference type="NCBI Taxonomy" id="2608001"/>
    <lineage>
        <taxon>Bacteria</taxon>
        <taxon>Pseudomonadati</taxon>
        <taxon>Bacteroidota</taxon>
        <taxon>Chitinophagia</taxon>
        <taxon>Chitinophagales</taxon>
        <taxon>Chitinophagaceae</taxon>
        <taxon>Taibaiella</taxon>
    </lineage>
</organism>
<dbReference type="PANTHER" id="PTHR34039">
    <property type="entry name" value="UPF0102 PROTEIN YRAN"/>
    <property type="match status" value="1"/>
</dbReference>
<evidence type="ECO:0000313" key="4">
    <source>
        <dbReference type="Proteomes" id="UP000323632"/>
    </source>
</evidence>